<evidence type="ECO:0000256" key="1">
    <source>
        <dbReference type="SAM" id="MobiDB-lite"/>
    </source>
</evidence>
<dbReference type="EMBL" id="VSRR010032613">
    <property type="protein sequence ID" value="MPC71277.1"/>
    <property type="molecule type" value="Genomic_DNA"/>
</dbReference>
<proteinExistence type="predicted"/>
<feature type="compositionally biased region" description="Basic and acidic residues" evidence="1">
    <location>
        <begin position="50"/>
        <end position="62"/>
    </location>
</feature>
<name>A0A5B7HPW8_PORTR</name>
<feature type="region of interest" description="Disordered" evidence="1">
    <location>
        <begin position="50"/>
        <end position="123"/>
    </location>
</feature>
<sequence>MTSLHMFSLPFPVIPASGAGYTCPVGKQSAAAYAVTAPADLAVLTMSYSDDHRHSGVNEGRKCHAFRSSDVPRRSSGHGRTLSRSRSPSVRRERSEQGDKAGHFNKREGGRNQSTSASTPTHH</sequence>
<feature type="compositionally biased region" description="Polar residues" evidence="1">
    <location>
        <begin position="111"/>
        <end position="123"/>
    </location>
</feature>
<feature type="compositionally biased region" description="Basic and acidic residues" evidence="1">
    <location>
        <begin position="90"/>
        <end position="110"/>
    </location>
</feature>
<protein>
    <submittedName>
        <fullName evidence="2">Uncharacterized protein</fullName>
    </submittedName>
</protein>
<dbReference type="Proteomes" id="UP000324222">
    <property type="component" value="Unassembled WGS sequence"/>
</dbReference>
<keyword evidence="3" id="KW-1185">Reference proteome</keyword>
<accession>A0A5B7HPW8</accession>
<organism evidence="2 3">
    <name type="scientific">Portunus trituberculatus</name>
    <name type="common">Swimming crab</name>
    <name type="synonym">Neptunus trituberculatus</name>
    <dbReference type="NCBI Taxonomy" id="210409"/>
    <lineage>
        <taxon>Eukaryota</taxon>
        <taxon>Metazoa</taxon>
        <taxon>Ecdysozoa</taxon>
        <taxon>Arthropoda</taxon>
        <taxon>Crustacea</taxon>
        <taxon>Multicrustacea</taxon>
        <taxon>Malacostraca</taxon>
        <taxon>Eumalacostraca</taxon>
        <taxon>Eucarida</taxon>
        <taxon>Decapoda</taxon>
        <taxon>Pleocyemata</taxon>
        <taxon>Brachyura</taxon>
        <taxon>Eubrachyura</taxon>
        <taxon>Portunoidea</taxon>
        <taxon>Portunidae</taxon>
        <taxon>Portuninae</taxon>
        <taxon>Portunus</taxon>
    </lineage>
</organism>
<gene>
    <name evidence="2" type="ORF">E2C01_065549</name>
</gene>
<dbReference type="AlphaFoldDB" id="A0A5B7HPW8"/>
<evidence type="ECO:0000313" key="2">
    <source>
        <dbReference type="EMBL" id="MPC71277.1"/>
    </source>
</evidence>
<evidence type="ECO:0000313" key="3">
    <source>
        <dbReference type="Proteomes" id="UP000324222"/>
    </source>
</evidence>
<reference evidence="2 3" key="1">
    <citation type="submission" date="2019-05" db="EMBL/GenBank/DDBJ databases">
        <title>Another draft genome of Portunus trituberculatus and its Hox gene families provides insights of decapod evolution.</title>
        <authorList>
            <person name="Jeong J.-H."/>
            <person name="Song I."/>
            <person name="Kim S."/>
            <person name="Choi T."/>
            <person name="Kim D."/>
            <person name="Ryu S."/>
            <person name="Kim W."/>
        </authorList>
    </citation>
    <scope>NUCLEOTIDE SEQUENCE [LARGE SCALE GENOMIC DNA]</scope>
    <source>
        <tissue evidence="2">Muscle</tissue>
    </source>
</reference>
<comment type="caution">
    <text evidence="2">The sequence shown here is derived from an EMBL/GenBank/DDBJ whole genome shotgun (WGS) entry which is preliminary data.</text>
</comment>